<reference evidence="1 2" key="1">
    <citation type="submission" date="2019-04" db="EMBL/GenBank/DDBJ databases">
        <title>Friends and foes A comparative genomics study of 23 Aspergillus species from section Flavi.</title>
        <authorList>
            <consortium name="DOE Joint Genome Institute"/>
            <person name="Kjaerbolling I."/>
            <person name="Vesth T."/>
            <person name="Frisvad J.C."/>
            <person name="Nybo J.L."/>
            <person name="Theobald S."/>
            <person name="Kildgaard S."/>
            <person name="Isbrandt T."/>
            <person name="Kuo A."/>
            <person name="Sato A."/>
            <person name="Lyhne E.K."/>
            <person name="Kogle M.E."/>
            <person name="Wiebenga A."/>
            <person name="Kun R.S."/>
            <person name="Lubbers R.J."/>
            <person name="Makela M.R."/>
            <person name="Barry K."/>
            <person name="Chovatia M."/>
            <person name="Clum A."/>
            <person name="Daum C."/>
            <person name="Haridas S."/>
            <person name="He G."/>
            <person name="LaButti K."/>
            <person name="Lipzen A."/>
            <person name="Mondo S."/>
            <person name="Riley R."/>
            <person name="Salamov A."/>
            <person name="Simmons B.A."/>
            <person name="Magnuson J.K."/>
            <person name="Henrissat B."/>
            <person name="Mortensen U.H."/>
            <person name="Larsen T.O."/>
            <person name="Devries R.P."/>
            <person name="Grigoriev I.V."/>
            <person name="Machida M."/>
            <person name="Baker S.E."/>
            <person name="Andersen M.R."/>
        </authorList>
    </citation>
    <scope>NUCLEOTIDE SEQUENCE [LARGE SCALE GENOMIC DNA]</scope>
    <source>
        <strain evidence="1 2">IBT 18842</strain>
    </source>
</reference>
<dbReference type="AlphaFoldDB" id="A0A5N6U368"/>
<protein>
    <submittedName>
        <fullName evidence="1">Uncharacterized protein</fullName>
    </submittedName>
</protein>
<sequence>MLKASSTTIMYAFMTFCGISESKSLHEVLLTKCHPLMRASSFALSTDASYSPLMRITIAPRSRLAFARSPCNWLFWYRFQPVNVFDIIQLRLGELILGQKGTERRLGKDGAASGDPWPHQ</sequence>
<dbReference type="EMBL" id="ML742043">
    <property type="protein sequence ID" value="KAE8153087.1"/>
    <property type="molecule type" value="Genomic_DNA"/>
</dbReference>
<evidence type="ECO:0000313" key="2">
    <source>
        <dbReference type="Proteomes" id="UP000325780"/>
    </source>
</evidence>
<evidence type="ECO:0000313" key="1">
    <source>
        <dbReference type="EMBL" id="KAE8153087.1"/>
    </source>
</evidence>
<dbReference type="Proteomes" id="UP000325780">
    <property type="component" value="Unassembled WGS sequence"/>
</dbReference>
<gene>
    <name evidence="1" type="ORF">BDV25DRAFT_137157</name>
</gene>
<accession>A0A5N6U368</accession>
<keyword evidence="2" id="KW-1185">Reference proteome</keyword>
<proteinExistence type="predicted"/>
<organism evidence="1 2">
    <name type="scientific">Aspergillus avenaceus</name>
    <dbReference type="NCBI Taxonomy" id="36643"/>
    <lineage>
        <taxon>Eukaryota</taxon>
        <taxon>Fungi</taxon>
        <taxon>Dikarya</taxon>
        <taxon>Ascomycota</taxon>
        <taxon>Pezizomycotina</taxon>
        <taxon>Eurotiomycetes</taxon>
        <taxon>Eurotiomycetidae</taxon>
        <taxon>Eurotiales</taxon>
        <taxon>Aspergillaceae</taxon>
        <taxon>Aspergillus</taxon>
        <taxon>Aspergillus subgen. Circumdati</taxon>
    </lineage>
</organism>
<name>A0A5N6U368_ASPAV</name>